<proteinExistence type="predicted"/>
<keyword evidence="3" id="KW-1185">Reference proteome</keyword>
<organism evidence="2 3">
    <name type="scientific">Lipomyces starkeyi NRRL Y-11557</name>
    <dbReference type="NCBI Taxonomy" id="675824"/>
    <lineage>
        <taxon>Eukaryota</taxon>
        <taxon>Fungi</taxon>
        <taxon>Dikarya</taxon>
        <taxon>Ascomycota</taxon>
        <taxon>Saccharomycotina</taxon>
        <taxon>Lipomycetes</taxon>
        <taxon>Lipomycetales</taxon>
        <taxon>Lipomycetaceae</taxon>
        <taxon>Lipomyces</taxon>
    </lineage>
</organism>
<gene>
    <name evidence="2" type="ORF">LIPSTDRAFT_64523</name>
</gene>
<name>A0A1E3Q1E9_LIPST</name>
<sequence>METPKSTRFDPNRHLPLELFTRILQYCPFDHIVRCQLVSKSWRSIIIDSSELWTDLDFRQANWPLSAAVVKEGIERSRGRLSQLQLCELDDEDEAYCEELLSCNTWPRLMTVRLESRFQRIADDNSFVQNLANLTIHIKDAPAYVSTVLLIRPPHNLRELSFHIDWFELFRDTIHFDVPINNTTTVPNLEFLRIGSEDQEEKYLYRYLTSPLFTVNKWILMWMVGLQRLLHVFPGLKSFSMVRIDAFAIGAGGFQHSAELDFTQLQHLKEVVVKYSMVPQILLNSNCEKLIFVCSTEIPRFVIMTDEGHLHDSHGKSGPSLKELTLSDVAYPFLGNFSLIRILRSVDSQYLTTLNLSSACYHRRLIDYSSTVFSDIDVPLVHYESHDSVNCYTLAQSIVVLCPRLRHLTLGNTITDESLMPFATLAELEDVEIWYSSDVTRFGIFNLLRIPYDAELVQLKYIPTEEIIVSIAALSSPVQRLTIRDCRNIYPKSLEPLGTRFAVEVTVHSTTTFTINGDTNNLDLLTHYRWHVHGYDRIRDLPEQRNRLEVVRNGWRSDAHWI</sequence>
<evidence type="ECO:0000313" key="3">
    <source>
        <dbReference type="Proteomes" id="UP000094385"/>
    </source>
</evidence>
<dbReference type="AlphaFoldDB" id="A0A1E3Q1E9"/>
<dbReference type="STRING" id="675824.A0A1E3Q1E9"/>
<dbReference type="PANTHER" id="PTHR13318">
    <property type="entry name" value="PARTNER OF PAIRED, ISOFORM B-RELATED"/>
    <property type="match status" value="1"/>
</dbReference>
<dbReference type="SMART" id="SM00256">
    <property type="entry name" value="FBOX"/>
    <property type="match status" value="1"/>
</dbReference>
<dbReference type="InterPro" id="IPR036047">
    <property type="entry name" value="F-box-like_dom_sf"/>
</dbReference>
<dbReference type="Proteomes" id="UP000094385">
    <property type="component" value="Unassembled WGS sequence"/>
</dbReference>
<dbReference type="InterPro" id="IPR001810">
    <property type="entry name" value="F-box_dom"/>
</dbReference>
<dbReference type="EMBL" id="KV454297">
    <property type="protein sequence ID" value="ODQ71491.1"/>
    <property type="molecule type" value="Genomic_DNA"/>
</dbReference>
<reference evidence="2 3" key="1">
    <citation type="journal article" date="2016" name="Proc. Natl. Acad. Sci. U.S.A.">
        <title>Comparative genomics of biotechnologically important yeasts.</title>
        <authorList>
            <person name="Riley R."/>
            <person name="Haridas S."/>
            <person name="Wolfe K.H."/>
            <person name="Lopes M.R."/>
            <person name="Hittinger C.T."/>
            <person name="Goeker M."/>
            <person name="Salamov A.A."/>
            <person name="Wisecaver J.H."/>
            <person name="Long T.M."/>
            <person name="Calvey C.H."/>
            <person name="Aerts A.L."/>
            <person name="Barry K.W."/>
            <person name="Choi C."/>
            <person name="Clum A."/>
            <person name="Coughlan A.Y."/>
            <person name="Deshpande S."/>
            <person name="Douglass A.P."/>
            <person name="Hanson S.J."/>
            <person name="Klenk H.-P."/>
            <person name="LaButti K.M."/>
            <person name="Lapidus A."/>
            <person name="Lindquist E.A."/>
            <person name="Lipzen A.M."/>
            <person name="Meier-Kolthoff J.P."/>
            <person name="Ohm R.A."/>
            <person name="Otillar R.P."/>
            <person name="Pangilinan J.L."/>
            <person name="Peng Y."/>
            <person name="Rokas A."/>
            <person name="Rosa C.A."/>
            <person name="Scheuner C."/>
            <person name="Sibirny A.A."/>
            <person name="Slot J.C."/>
            <person name="Stielow J.B."/>
            <person name="Sun H."/>
            <person name="Kurtzman C.P."/>
            <person name="Blackwell M."/>
            <person name="Grigoriev I.V."/>
            <person name="Jeffries T.W."/>
        </authorList>
    </citation>
    <scope>NUCLEOTIDE SEQUENCE [LARGE SCALE GENOMIC DNA]</scope>
    <source>
        <strain evidence="2 3">NRRL Y-11557</strain>
    </source>
</reference>
<dbReference type="SUPFAM" id="SSF81383">
    <property type="entry name" value="F-box domain"/>
    <property type="match status" value="1"/>
</dbReference>
<dbReference type="GO" id="GO:0031146">
    <property type="term" value="P:SCF-dependent proteasomal ubiquitin-dependent protein catabolic process"/>
    <property type="evidence" value="ECO:0007669"/>
    <property type="project" value="TreeGrafter"/>
</dbReference>
<dbReference type="PANTHER" id="PTHR13318:SF247">
    <property type="entry name" value="GH16156P"/>
    <property type="match status" value="1"/>
</dbReference>
<dbReference type="GO" id="GO:0019005">
    <property type="term" value="C:SCF ubiquitin ligase complex"/>
    <property type="evidence" value="ECO:0007669"/>
    <property type="project" value="TreeGrafter"/>
</dbReference>
<evidence type="ECO:0000313" key="2">
    <source>
        <dbReference type="EMBL" id="ODQ71491.1"/>
    </source>
</evidence>
<protein>
    <recommendedName>
        <fullName evidence="1">F-box domain-containing protein</fullName>
    </recommendedName>
</protein>
<evidence type="ECO:0000259" key="1">
    <source>
        <dbReference type="PROSITE" id="PS50181"/>
    </source>
</evidence>
<dbReference type="Pfam" id="PF12937">
    <property type="entry name" value="F-box-like"/>
    <property type="match status" value="1"/>
</dbReference>
<feature type="domain" description="F-box" evidence="1">
    <location>
        <begin position="9"/>
        <end position="56"/>
    </location>
</feature>
<dbReference type="PROSITE" id="PS50181">
    <property type="entry name" value="FBOX"/>
    <property type="match status" value="1"/>
</dbReference>
<dbReference type="Gene3D" id="3.80.10.10">
    <property type="entry name" value="Ribonuclease Inhibitor"/>
    <property type="match status" value="1"/>
</dbReference>
<dbReference type="InterPro" id="IPR032675">
    <property type="entry name" value="LRR_dom_sf"/>
</dbReference>
<dbReference type="Gene3D" id="1.20.1280.50">
    <property type="match status" value="1"/>
</dbReference>
<dbReference type="OrthoDB" id="629492at2759"/>
<accession>A0A1E3Q1E9</accession>
<dbReference type="SUPFAM" id="SSF52047">
    <property type="entry name" value="RNI-like"/>
    <property type="match status" value="1"/>
</dbReference>